<dbReference type="PANTHER" id="PTHR22761">
    <property type="entry name" value="CHARGED MULTIVESICULAR BODY PROTEIN"/>
    <property type="match status" value="1"/>
</dbReference>
<comment type="subcellular location">
    <subcellularLocation>
        <location evidence="1">Endosome membrane</location>
    </subcellularLocation>
</comment>
<dbReference type="OMA" id="RAKQPAM"/>
<comment type="similarity">
    <text evidence="2">Belongs to the SNF7 family.</text>
</comment>
<dbReference type="GeneID" id="25567739"/>
<evidence type="ECO:0000256" key="5">
    <source>
        <dbReference type="ARBA" id="ARBA00022927"/>
    </source>
</evidence>
<proteinExistence type="inferred from homology"/>
<keyword evidence="3" id="KW-0813">Transport</keyword>
<keyword evidence="4" id="KW-0967">Endosome</keyword>
<reference evidence="8 9" key="1">
    <citation type="submission" date="2010-05" db="EMBL/GenBank/DDBJ databases">
        <title>The Genome Sequence of Thecamonas trahens ATCC 50062.</title>
        <authorList>
            <consortium name="The Broad Institute Genome Sequencing Platform"/>
            <person name="Russ C."/>
            <person name="Cuomo C."/>
            <person name="Shea T."/>
            <person name="Young S.K."/>
            <person name="Zeng Q."/>
            <person name="Koehrsen M."/>
            <person name="Haas B."/>
            <person name="Borodovsky M."/>
            <person name="Guigo R."/>
            <person name="Alvarado L."/>
            <person name="Berlin A."/>
            <person name="Bochicchio J."/>
            <person name="Borenstein D."/>
            <person name="Chapman S."/>
            <person name="Chen Z."/>
            <person name="Freedman E."/>
            <person name="Gellesch M."/>
            <person name="Goldberg J."/>
            <person name="Griggs A."/>
            <person name="Gujja S."/>
            <person name="Heilman E."/>
            <person name="Heiman D."/>
            <person name="Hepburn T."/>
            <person name="Howarth C."/>
            <person name="Jen D."/>
            <person name="Larson L."/>
            <person name="Mehta T."/>
            <person name="Park D."/>
            <person name="Pearson M."/>
            <person name="Roberts A."/>
            <person name="Saif S."/>
            <person name="Shenoy N."/>
            <person name="Sisk P."/>
            <person name="Stolte C."/>
            <person name="Sykes S."/>
            <person name="Thomson T."/>
            <person name="Walk T."/>
            <person name="White J."/>
            <person name="Yandava C."/>
            <person name="Burger G."/>
            <person name="Gray M.W."/>
            <person name="Holland P.W.H."/>
            <person name="King N."/>
            <person name="Lang F.B.F."/>
            <person name="Roger A.J."/>
            <person name="Ruiz-Trillo I."/>
            <person name="Lander E."/>
            <person name="Nusbaum C."/>
        </authorList>
    </citation>
    <scope>NUCLEOTIDE SEQUENCE [LARGE SCALE GENOMIC DNA]</scope>
    <source>
        <strain evidence="8 9">ATCC 50062</strain>
    </source>
</reference>
<keyword evidence="6" id="KW-0472">Membrane</keyword>
<dbReference type="PANTHER" id="PTHR22761:SF5">
    <property type="entry name" value="CHARGED MULTIVESICULAR BODY PROTEIN 6"/>
    <property type="match status" value="1"/>
</dbReference>
<dbReference type="Gene3D" id="6.10.140.1230">
    <property type="match status" value="1"/>
</dbReference>
<dbReference type="AlphaFoldDB" id="A0A0L0DLE3"/>
<evidence type="ECO:0000313" key="8">
    <source>
        <dbReference type="EMBL" id="KNC53159.1"/>
    </source>
</evidence>
<dbReference type="EMBL" id="GL349479">
    <property type="protein sequence ID" value="KNC53159.1"/>
    <property type="molecule type" value="Genomic_DNA"/>
</dbReference>
<keyword evidence="5" id="KW-0653">Protein transport</keyword>
<gene>
    <name evidence="8" type="ORF">AMSG_09237</name>
</gene>
<evidence type="ECO:0000256" key="6">
    <source>
        <dbReference type="ARBA" id="ARBA00023136"/>
    </source>
</evidence>
<dbReference type="GO" id="GO:0000815">
    <property type="term" value="C:ESCRT III complex"/>
    <property type="evidence" value="ECO:0007669"/>
    <property type="project" value="TreeGrafter"/>
</dbReference>
<keyword evidence="9" id="KW-1185">Reference proteome</keyword>
<dbReference type="InterPro" id="IPR005024">
    <property type="entry name" value="Snf7_fam"/>
</dbReference>
<protein>
    <submittedName>
        <fullName evidence="8">SNF7 family protein</fullName>
    </submittedName>
</protein>
<evidence type="ECO:0000256" key="2">
    <source>
        <dbReference type="ARBA" id="ARBA00006190"/>
    </source>
</evidence>
<dbReference type="GO" id="GO:0006900">
    <property type="term" value="P:vesicle budding from membrane"/>
    <property type="evidence" value="ECO:0007669"/>
    <property type="project" value="TreeGrafter"/>
</dbReference>
<dbReference type="OrthoDB" id="441172at2759"/>
<evidence type="ECO:0000256" key="4">
    <source>
        <dbReference type="ARBA" id="ARBA00022753"/>
    </source>
</evidence>
<name>A0A0L0DLE3_THETB</name>
<dbReference type="Proteomes" id="UP000054408">
    <property type="component" value="Unassembled WGS sequence"/>
</dbReference>
<evidence type="ECO:0000256" key="3">
    <source>
        <dbReference type="ARBA" id="ARBA00022448"/>
    </source>
</evidence>
<accession>A0A0L0DLE3</accession>
<dbReference type="GO" id="GO:0032511">
    <property type="term" value="P:late endosome to vacuole transport via multivesicular body sorting pathway"/>
    <property type="evidence" value="ECO:0007669"/>
    <property type="project" value="TreeGrafter"/>
</dbReference>
<dbReference type="RefSeq" id="XP_013754632.1">
    <property type="nucleotide sequence ID" value="XM_013899178.1"/>
</dbReference>
<evidence type="ECO:0000256" key="1">
    <source>
        <dbReference type="ARBA" id="ARBA00004608"/>
    </source>
</evidence>
<dbReference type="STRING" id="461836.A0A0L0DLE3"/>
<organism evidence="8 9">
    <name type="scientific">Thecamonas trahens ATCC 50062</name>
    <dbReference type="NCBI Taxonomy" id="461836"/>
    <lineage>
        <taxon>Eukaryota</taxon>
        <taxon>Apusozoa</taxon>
        <taxon>Apusomonadida</taxon>
        <taxon>Apusomonadidae</taxon>
        <taxon>Thecamonas</taxon>
    </lineage>
</organism>
<sequence>MGGVFGKKKDGDGGNKSNHNDMEITAHDRAVLDLKNQRDKLGRQKKKMAANMDRLQGMAMELVRSKQKTKALLVLKKKKVIVSNMEKIESMLDNVQELVDSLEFAARQAEVFDSLRTGADALKDINAQMDIDEVERIMDDTQEAIEYQNELSNALAGILQPGEEEDLEAELDALILDEAADMPSVPVAEPGADGIEEYSYDSDVGVVPARSSAARSSGRVAMEAS</sequence>
<evidence type="ECO:0000313" key="9">
    <source>
        <dbReference type="Proteomes" id="UP000054408"/>
    </source>
</evidence>
<dbReference type="eggNOG" id="KOG2910">
    <property type="taxonomic scope" value="Eukaryota"/>
</dbReference>
<feature type="region of interest" description="Disordered" evidence="7">
    <location>
        <begin position="1"/>
        <end position="29"/>
    </location>
</feature>
<evidence type="ECO:0000256" key="7">
    <source>
        <dbReference type="SAM" id="MobiDB-lite"/>
    </source>
</evidence>
<dbReference type="GO" id="GO:0005771">
    <property type="term" value="C:multivesicular body"/>
    <property type="evidence" value="ECO:0007669"/>
    <property type="project" value="TreeGrafter"/>
</dbReference>
<dbReference type="Pfam" id="PF03357">
    <property type="entry name" value="Snf7"/>
    <property type="match status" value="1"/>
</dbReference>
<dbReference type="GO" id="GO:0015031">
    <property type="term" value="P:protein transport"/>
    <property type="evidence" value="ECO:0007669"/>
    <property type="project" value="UniProtKB-KW"/>
</dbReference>
<feature type="compositionally biased region" description="Basic and acidic residues" evidence="7">
    <location>
        <begin position="7"/>
        <end position="29"/>
    </location>
</feature>